<feature type="compositionally biased region" description="Gly residues" evidence="1">
    <location>
        <begin position="1221"/>
        <end position="1233"/>
    </location>
</feature>
<name>A0A4U0TLS1_9PEZI</name>
<feature type="region of interest" description="Disordered" evidence="1">
    <location>
        <begin position="887"/>
        <end position="959"/>
    </location>
</feature>
<dbReference type="PANTHER" id="PTHR37542:SF2">
    <property type="entry name" value="PROTEIN KINASE DOMAIN-CONTAINING PROTEIN"/>
    <property type="match status" value="1"/>
</dbReference>
<evidence type="ECO:0008006" key="4">
    <source>
        <dbReference type="Google" id="ProtNLM"/>
    </source>
</evidence>
<proteinExistence type="predicted"/>
<protein>
    <recommendedName>
        <fullName evidence="4">Protein kinase domain-containing protein</fullName>
    </recommendedName>
</protein>
<comment type="caution">
    <text evidence="2">The sequence shown here is derived from an EMBL/GenBank/DDBJ whole genome shotgun (WGS) entry which is preliminary data.</text>
</comment>
<feature type="compositionally biased region" description="Low complexity" evidence="1">
    <location>
        <begin position="909"/>
        <end position="922"/>
    </location>
</feature>
<sequence>MATFGNQQLHDLTSPLTKLYSDTKKSALTSNDAHTSANEQFPALHRKYRIQKDRFITWGLAWGDEGKGPDGNIDDAVAGAGLTETVDSVLRNIKDVIEEVEAIQRASLPQHTFTHTGEKVTTSPKPATFDQARYQDLLYDLTTSIDTLYDLSSSRRAIARGEHPSFTSTSTERSFGNSGKPTPMLKSLLRTPSFTSETTLVNPASFQRPTLSPYAGLPPRIELSALRLPEEGPPPYEPLGVPSTTRFVGRLIRSKISETLQVALGSGAPEVPVLVEYSNFDSIYRDTHVPPPLQRLEALAAHYQPMRPESQSDLSLLGFFEDPVQPRIGLVYDVPYSIQNRLQGTNETAAQNLAPVSLLKMVQKASKSQPQNSDSVTPSLEHRFRLAQRLVEQTYALHACGTPHGNINSNSVVFAMVAGETFRPQHAQAPLFASFDIFSRFSVEGVHKPANFNIYRHPEDSSHNSERDTEADIRHDFYALALVLLEIGLWTPLGDLYKPKYTLADFKLRIEKLWIPKLAARCGSVYMRVVETCFRMVDDPELSGYTTDGVYEQLLSKLRRCCFLDEADDGANGHGELGHGRSASAAKNSAPFSGSQVSKQRSEPSELLRSQSVDVSAPSTPYWSSPKTSSTDARPASRAQLSRQASLRTKDPAIRRIAMNPSLKEFKRKVTLIQRRWRAHRARRISQAFGNVEESQQMDASTIANLAGDAHVQKTKRQRWPCLELPQLAKHEWEQKYCYQLLKLCEKALKSSAESSHISLTMYGETPETARPTFLITCEKSAAKIKHTLKRHFRYDTAMFDIRVKSGECIRRCRRAKKHGDSAAYRSMAITGSLDKAANPDYQERPVCGASIGAYKDEEHLPPVSFGGVVLVDGVAYGMSVHHMLESNEEEVNEEQADAGAAHDDDSDTSSIRSSDNISIYSHSDDESTIRPPSTLSDDDELPDVSEGDVAGITPDDYDEVSVTQPALDDAIDCDLHVDEGSDSDSDSGIDEDHLLSYKLGQVHASSGLKRSTISHQEGFKSIAQSLPQEIDWALFALLPPRVHPYNVVKGGAKYTSSTTIDISKDSHKDTYPTSIKPTADLACAKVHCLGRTSGLADGTISSTMDLVKIHGRRTFSASWTVDGAFGVGGDSGAWVVSNDDGRVCGHVLASKQGRTFICPMELLLEDIRATLGAGVVELPARAVKAASGVAEAKKKRNAAKAERKVEEVLGALRLEEREGGSGGGGGAVGGGVALPRSPVRRSMAVNRPAAVEIAG</sequence>
<feature type="compositionally biased region" description="Acidic residues" evidence="1">
    <location>
        <begin position="937"/>
        <end position="947"/>
    </location>
</feature>
<accession>A0A4U0TLS1</accession>
<reference evidence="2 3" key="1">
    <citation type="submission" date="2017-03" db="EMBL/GenBank/DDBJ databases">
        <title>Genomes of endolithic fungi from Antarctica.</title>
        <authorList>
            <person name="Coleine C."/>
            <person name="Masonjones S."/>
            <person name="Stajich J.E."/>
        </authorList>
    </citation>
    <scope>NUCLEOTIDE SEQUENCE [LARGE SCALE GENOMIC DNA]</scope>
    <source>
        <strain evidence="2 3">CCFEE 6315</strain>
    </source>
</reference>
<evidence type="ECO:0000256" key="1">
    <source>
        <dbReference type="SAM" id="MobiDB-lite"/>
    </source>
</evidence>
<dbReference type="EMBL" id="NAJL01000066">
    <property type="protein sequence ID" value="TKA22787.1"/>
    <property type="molecule type" value="Genomic_DNA"/>
</dbReference>
<keyword evidence="3" id="KW-1185">Reference proteome</keyword>
<evidence type="ECO:0000313" key="2">
    <source>
        <dbReference type="EMBL" id="TKA22787.1"/>
    </source>
</evidence>
<dbReference type="OrthoDB" id="5418235at2759"/>
<dbReference type="AlphaFoldDB" id="A0A4U0TLS1"/>
<dbReference type="Proteomes" id="UP000308549">
    <property type="component" value="Unassembled WGS sequence"/>
</dbReference>
<evidence type="ECO:0000313" key="3">
    <source>
        <dbReference type="Proteomes" id="UP000308549"/>
    </source>
</evidence>
<feature type="region of interest" description="Disordered" evidence="1">
    <location>
        <begin position="1217"/>
        <end position="1236"/>
    </location>
</feature>
<organism evidence="2 3">
    <name type="scientific">Salinomyces thailandicus</name>
    <dbReference type="NCBI Taxonomy" id="706561"/>
    <lineage>
        <taxon>Eukaryota</taxon>
        <taxon>Fungi</taxon>
        <taxon>Dikarya</taxon>
        <taxon>Ascomycota</taxon>
        <taxon>Pezizomycotina</taxon>
        <taxon>Dothideomycetes</taxon>
        <taxon>Dothideomycetidae</taxon>
        <taxon>Mycosphaerellales</taxon>
        <taxon>Teratosphaeriaceae</taxon>
        <taxon>Salinomyces</taxon>
    </lineage>
</organism>
<feature type="compositionally biased region" description="Polar residues" evidence="1">
    <location>
        <begin position="585"/>
        <end position="599"/>
    </location>
</feature>
<gene>
    <name evidence="2" type="ORF">B0A50_07889</name>
</gene>
<feature type="region of interest" description="Disordered" evidence="1">
    <location>
        <begin position="574"/>
        <end position="653"/>
    </location>
</feature>
<dbReference type="PANTHER" id="PTHR37542">
    <property type="entry name" value="HELO DOMAIN-CONTAINING PROTEIN-RELATED"/>
    <property type="match status" value="1"/>
</dbReference>
<feature type="compositionally biased region" description="Acidic residues" evidence="1">
    <location>
        <begin position="887"/>
        <end position="897"/>
    </location>
</feature>
<feature type="compositionally biased region" description="Polar residues" evidence="1">
    <location>
        <begin position="608"/>
        <end position="632"/>
    </location>
</feature>